<sequence length="68" mass="7907">MMKLNRVVRLDSHSHIIVENGIAYFTTDLDLNETAAKAHVAMYVDWCRDQMQVCLEWLDIAGREEDKP</sequence>
<protein>
    <submittedName>
        <fullName evidence="1">Uncharacterized protein</fullName>
    </submittedName>
</protein>
<proteinExistence type="predicted"/>
<dbReference type="EMBL" id="MT142651">
    <property type="protein sequence ID" value="QJA86666.1"/>
    <property type="molecule type" value="Genomic_DNA"/>
</dbReference>
<dbReference type="AlphaFoldDB" id="A0A6M3KWZ3"/>
<accession>A0A6M3KWZ3</accession>
<name>A0A6M3KWZ3_9ZZZZ</name>
<reference evidence="1" key="1">
    <citation type="submission" date="2020-03" db="EMBL/GenBank/DDBJ databases">
        <title>The deep terrestrial virosphere.</title>
        <authorList>
            <person name="Holmfeldt K."/>
            <person name="Nilsson E."/>
            <person name="Simone D."/>
            <person name="Lopez-Fernandez M."/>
            <person name="Wu X."/>
            <person name="de Brujin I."/>
            <person name="Lundin D."/>
            <person name="Andersson A."/>
            <person name="Bertilsson S."/>
            <person name="Dopson M."/>
        </authorList>
    </citation>
    <scope>NUCLEOTIDE SEQUENCE</scope>
    <source>
        <strain evidence="1">MM415B03145</strain>
    </source>
</reference>
<gene>
    <name evidence="1" type="ORF">MM415B03145_0010</name>
</gene>
<organism evidence="1">
    <name type="scientific">viral metagenome</name>
    <dbReference type="NCBI Taxonomy" id="1070528"/>
    <lineage>
        <taxon>unclassified sequences</taxon>
        <taxon>metagenomes</taxon>
        <taxon>organismal metagenomes</taxon>
    </lineage>
</organism>
<evidence type="ECO:0000313" key="1">
    <source>
        <dbReference type="EMBL" id="QJA86666.1"/>
    </source>
</evidence>